<dbReference type="Pfam" id="PF18073">
    <property type="entry name" value="Zn_ribbon_LapB"/>
    <property type="match status" value="1"/>
</dbReference>
<dbReference type="CDD" id="cd01121">
    <property type="entry name" value="RadA_SMS_N"/>
    <property type="match status" value="1"/>
</dbReference>
<feature type="binding site" evidence="12">
    <location>
        <begin position="94"/>
        <end position="101"/>
    </location>
    <ligand>
        <name>ATP</name>
        <dbReference type="ChEBI" id="CHEBI:30616"/>
    </ligand>
</feature>
<dbReference type="SMART" id="SM00382">
    <property type="entry name" value="AAA"/>
    <property type="match status" value="1"/>
</dbReference>
<dbReference type="Gene3D" id="3.30.230.10">
    <property type="match status" value="1"/>
</dbReference>
<dbReference type="PROSITE" id="PS50162">
    <property type="entry name" value="RECA_2"/>
    <property type="match status" value="1"/>
</dbReference>
<dbReference type="PRINTS" id="PR01874">
    <property type="entry name" value="DNAREPAIRADA"/>
</dbReference>
<dbReference type="SUPFAM" id="SSF52540">
    <property type="entry name" value="P-loop containing nucleoside triphosphate hydrolases"/>
    <property type="match status" value="1"/>
</dbReference>
<dbReference type="InterPro" id="IPR027417">
    <property type="entry name" value="P-loop_NTPase"/>
</dbReference>
<dbReference type="PATRIC" id="fig|1561003.3.peg.818"/>
<dbReference type="GO" id="GO:0005829">
    <property type="term" value="C:cytosol"/>
    <property type="evidence" value="ECO:0007669"/>
    <property type="project" value="TreeGrafter"/>
</dbReference>
<comment type="function">
    <text evidence="11">Can catalyze the hydrolysis of ATP in the presence of single-stranded DNA, the ATP-dependent uptake of single-stranded DNA by duplex DNA, and the ATP-dependent hybridization of homologous single-stranded DNAs. It interacts with LexA causing its activation and leading to its autocatalytic cleavage.</text>
</comment>
<dbReference type="InterPro" id="IPR014721">
    <property type="entry name" value="Ribsml_uS5_D2-typ_fold_subgr"/>
</dbReference>
<sequence>MKKKKITYQCQNCAAIAHYWQGKCSSCGEWNSLVELITTIDGRLSTSNSAMQQKICRLSDVEIADVPRWLVGWDEFDRVLGGGIVPGGVVLIGGDPGIGKSTLLLQVLSYMVPDRPVLYVTGEESTDQVALRAKRLNLKSHDMDLLAETDLDVIISTVGYINPNPQIIVVDSIQTMFMNHISSVPGSVSQVRECAYHLVRYAKKNNVSVIMIGHVTKDGSIAGPRVLEHIVDTVLYFEGDNHSNFRLVRSFKNRFGPVNEIGVFAMTENGLKGVSNPSALFLSQRDDPVSGTSVMVMQEATRPLLVEIQALVNKSYGTAPKRLTLGVDNHRLSMLMAVLARHAGVFFAEQDVFVSAVGGVRVIEPAADLAILLSIFSSIRNHVLPPSLVVFGEVGLTGEVRAAPRGQDRLREAAKLGFKEAIIPHANAPKQNIQGLRVHPVCSVRQALSIVLP</sequence>
<dbReference type="InterPro" id="IPR004504">
    <property type="entry name" value="DNA_repair_RadA"/>
</dbReference>
<evidence type="ECO:0000256" key="13">
    <source>
        <dbReference type="NCBIfam" id="TIGR00416"/>
    </source>
</evidence>
<comment type="similarity">
    <text evidence="12 14">Belongs to the RecA family. RadA subfamily.</text>
</comment>
<dbReference type="InterPro" id="IPR003593">
    <property type="entry name" value="AAA+_ATPase"/>
</dbReference>
<dbReference type="AlphaFoldDB" id="A0A0S4M2Z1"/>
<dbReference type="SUPFAM" id="SSF54211">
    <property type="entry name" value="Ribosomal protein S5 domain 2-like"/>
    <property type="match status" value="1"/>
</dbReference>
<dbReference type="Proteomes" id="UP000198651">
    <property type="component" value="Chromosome I"/>
</dbReference>
<evidence type="ECO:0000256" key="9">
    <source>
        <dbReference type="ARBA" id="ARBA00023125"/>
    </source>
</evidence>
<comment type="function">
    <text evidence="12">Plays a role in repairing double-strand DNA breaks, probably involving stabilizing or processing branched DNA or blocked replication forks.</text>
</comment>
<dbReference type="HAMAP" id="MF_01498">
    <property type="entry name" value="RadA_bact"/>
    <property type="match status" value="1"/>
</dbReference>
<keyword evidence="6 14" id="KW-0862">Zinc</keyword>
<proteinExistence type="inferred from homology"/>
<accession>A0A0S4M2Z1</accession>
<organism evidence="16 17">
    <name type="scientific">Candidatus Ichthyocystis hellenicum</name>
    <dbReference type="NCBI Taxonomy" id="1561003"/>
    <lineage>
        <taxon>Bacteria</taxon>
        <taxon>Pseudomonadati</taxon>
        <taxon>Pseudomonadota</taxon>
        <taxon>Betaproteobacteria</taxon>
        <taxon>Burkholderiales</taxon>
        <taxon>Candidatus Ichthyocystis</taxon>
    </lineage>
</organism>
<evidence type="ECO:0000313" key="16">
    <source>
        <dbReference type="EMBL" id="CUT17643.1"/>
    </source>
</evidence>
<dbReference type="FunFam" id="3.40.50.300:FF:000050">
    <property type="entry name" value="DNA repair protein RadA"/>
    <property type="match status" value="1"/>
</dbReference>
<dbReference type="GO" id="GO:0008270">
    <property type="term" value="F:zinc ion binding"/>
    <property type="evidence" value="ECO:0007669"/>
    <property type="project" value="UniProtKB-KW"/>
</dbReference>
<keyword evidence="1 12" id="KW-0479">Metal-binding</keyword>
<dbReference type="GO" id="GO:0000725">
    <property type="term" value="P:recombinational repair"/>
    <property type="evidence" value="ECO:0007669"/>
    <property type="project" value="UniProtKB-UniRule"/>
</dbReference>
<evidence type="ECO:0000259" key="15">
    <source>
        <dbReference type="PROSITE" id="PS50162"/>
    </source>
</evidence>
<evidence type="ECO:0000313" key="17">
    <source>
        <dbReference type="Proteomes" id="UP000198651"/>
    </source>
</evidence>
<evidence type="ECO:0000256" key="4">
    <source>
        <dbReference type="ARBA" id="ARBA00022771"/>
    </source>
</evidence>
<dbReference type="GO" id="GO:0016787">
    <property type="term" value="F:hydrolase activity"/>
    <property type="evidence" value="ECO:0007669"/>
    <property type="project" value="UniProtKB-KW"/>
</dbReference>
<dbReference type="PANTHER" id="PTHR32472">
    <property type="entry name" value="DNA REPAIR PROTEIN RADA"/>
    <property type="match status" value="1"/>
</dbReference>
<keyword evidence="3 12" id="KW-0227">DNA damage</keyword>
<feature type="region of interest" description="Lon-protease-like" evidence="12">
    <location>
        <begin position="351"/>
        <end position="453"/>
    </location>
</feature>
<evidence type="ECO:0000256" key="11">
    <source>
        <dbReference type="ARBA" id="ARBA00025580"/>
    </source>
</evidence>
<dbReference type="GO" id="GO:0005524">
    <property type="term" value="F:ATP binding"/>
    <property type="evidence" value="ECO:0007669"/>
    <property type="project" value="UniProtKB-UniRule"/>
</dbReference>
<reference evidence="17" key="1">
    <citation type="submission" date="2015-11" db="EMBL/GenBank/DDBJ databases">
        <authorList>
            <person name="Seth-Smith H.M.B."/>
        </authorList>
    </citation>
    <scope>NUCLEOTIDE SEQUENCE [LARGE SCALE GENOMIC DNA]</scope>
    <source>
        <strain evidence="17">2013Ark11</strain>
    </source>
</reference>
<dbReference type="GO" id="GO:0003684">
    <property type="term" value="F:damaged DNA binding"/>
    <property type="evidence" value="ECO:0007669"/>
    <property type="project" value="InterPro"/>
</dbReference>
<keyword evidence="7 12" id="KW-0067">ATP-binding</keyword>
<comment type="domain">
    <text evidence="12">The middle region has homology to RecA with ATPase motifs including the RadA KNRFG motif, while the C-terminus is homologous to Lon protease.</text>
</comment>
<keyword evidence="5" id="KW-0378">Hydrolase</keyword>
<dbReference type="Gene3D" id="3.40.50.300">
    <property type="entry name" value="P-loop containing nucleotide triphosphate hydrolases"/>
    <property type="match status" value="1"/>
</dbReference>
<dbReference type="InterPro" id="IPR020588">
    <property type="entry name" value="RecA_ATP-bd"/>
</dbReference>
<dbReference type="STRING" id="1561003.Ark11_0820"/>
<evidence type="ECO:0000256" key="1">
    <source>
        <dbReference type="ARBA" id="ARBA00022723"/>
    </source>
</evidence>
<dbReference type="Pfam" id="PF13481">
    <property type="entry name" value="AAA_25"/>
    <property type="match status" value="1"/>
</dbReference>
<evidence type="ECO:0000256" key="12">
    <source>
        <dbReference type="HAMAP-Rule" id="MF_01498"/>
    </source>
</evidence>
<comment type="function">
    <text evidence="14">DNA-dependent ATPase involved in processing of recombination intermediates, plays a role in repairing DNA breaks. Stimulates the branch migration of RecA-mediated strand transfer reactions, allowing the 3' invading strand to extend heteroduplex DNA faster. Binds ssDNA in the presence of ADP but not other nucleotides, has ATPase activity that is stimulated by ssDNA and various branched DNA structures, but inhibited by SSB. Does not have RecA's homology-searching function.</text>
</comment>
<keyword evidence="10 12" id="KW-0234">DNA repair</keyword>
<name>A0A0S4M2Z1_9BURK</name>
<dbReference type="InterPro" id="IPR020568">
    <property type="entry name" value="Ribosomal_Su5_D2-typ_SF"/>
</dbReference>
<keyword evidence="9 12" id="KW-0238">DNA-binding</keyword>
<keyword evidence="2 12" id="KW-0547">Nucleotide-binding</keyword>
<evidence type="ECO:0000256" key="6">
    <source>
        <dbReference type="ARBA" id="ARBA00022833"/>
    </source>
</evidence>
<feature type="short sequence motif" description="RadA KNRFG motif" evidence="12">
    <location>
        <begin position="252"/>
        <end position="256"/>
    </location>
</feature>
<keyword evidence="17" id="KW-1185">Reference proteome</keyword>
<feature type="domain" description="RecA family profile 1" evidence="15">
    <location>
        <begin position="65"/>
        <end position="215"/>
    </location>
</feature>
<dbReference type="PANTHER" id="PTHR32472:SF10">
    <property type="entry name" value="DNA REPAIR PROTEIN RADA-LIKE PROTEIN"/>
    <property type="match status" value="1"/>
</dbReference>
<evidence type="ECO:0000256" key="14">
    <source>
        <dbReference type="RuleBase" id="RU003555"/>
    </source>
</evidence>
<dbReference type="InterPro" id="IPR041166">
    <property type="entry name" value="Rubredoxin_2"/>
</dbReference>
<evidence type="ECO:0000256" key="5">
    <source>
        <dbReference type="ARBA" id="ARBA00022801"/>
    </source>
</evidence>
<protein>
    <recommendedName>
        <fullName evidence="12 13">DNA repair protein RadA</fullName>
    </recommendedName>
</protein>
<evidence type="ECO:0000256" key="2">
    <source>
        <dbReference type="ARBA" id="ARBA00022741"/>
    </source>
</evidence>
<dbReference type="OrthoDB" id="9803906at2"/>
<gene>
    <name evidence="16" type="primary">RadA</name>
    <name evidence="12" type="synonym">radA</name>
    <name evidence="16" type="ORF">Ark11_0820</name>
</gene>
<evidence type="ECO:0000256" key="7">
    <source>
        <dbReference type="ARBA" id="ARBA00022840"/>
    </source>
</evidence>
<evidence type="ECO:0000256" key="8">
    <source>
        <dbReference type="ARBA" id="ARBA00023016"/>
    </source>
</evidence>
<keyword evidence="8 12" id="KW-0346">Stress response</keyword>
<dbReference type="NCBIfam" id="TIGR00416">
    <property type="entry name" value="sms"/>
    <property type="match status" value="1"/>
</dbReference>
<evidence type="ECO:0000256" key="10">
    <source>
        <dbReference type="ARBA" id="ARBA00023204"/>
    </source>
</evidence>
<evidence type="ECO:0000256" key="3">
    <source>
        <dbReference type="ARBA" id="ARBA00022763"/>
    </source>
</evidence>
<dbReference type="GO" id="GO:0140664">
    <property type="term" value="F:ATP-dependent DNA damage sensor activity"/>
    <property type="evidence" value="ECO:0007669"/>
    <property type="project" value="InterPro"/>
</dbReference>
<dbReference type="EMBL" id="LN906597">
    <property type="protein sequence ID" value="CUT17643.1"/>
    <property type="molecule type" value="Genomic_DNA"/>
</dbReference>
<keyword evidence="4 14" id="KW-0863">Zinc-finger</keyword>
<dbReference type="RefSeq" id="WP_092343235.1">
    <property type="nucleotide sequence ID" value="NZ_FLSL01000081.1"/>
</dbReference>